<gene>
    <name evidence="1" type="ORF">L6164_008469</name>
</gene>
<reference evidence="1 2" key="1">
    <citation type="journal article" date="2022" name="DNA Res.">
        <title>Chromosomal-level genome assembly of the orchid tree Bauhinia variegata (Leguminosae; Cercidoideae) supports the allotetraploid origin hypothesis of Bauhinia.</title>
        <authorList>
            <person name="Zhong Y."/>
            <person name="Chen Y."/>
            <person name="Zheng D."/>
            <person name="Pang J."/>
            <person name="Liu Y."/>
            <person name="Luo S."/>
            <person name="Meng S."/>
            <person name="Qian L."/>
            <person name="Wei D."/>
            <person name="Dai S."/>
            <person name="Zhou R."/>
        </authorList>
    </citation>
    <scope>NUCLEOTIDE SEQUENCE [LARGE SCALE GENOMIC DNA]</scope>
    <source>
        <strain evidence="1">BV-YZ2020</strain>
    </source>
</reference>
<name>A0ACB9PFZ9_BAUVA</name>
<comment type="caution">
    <text evidence="1">The sequence shown here is derived from an EMBL/GenBank/DDBJ whole genome shotgun (WGS) entry which is preliminary data.</text>
</comment>
<organism evidence="1 2">
    <name type="scientific">Bauhinia variegata</name>
    <name type="common">Purple orchid tree</name>
    <name type="synonym">Phanera variegata</name>
    <dbReference type="NCBI Taxonomy" id="167791"/>
    <lineage>
        <taxon>Eukaryota</taxon>
        <taxon>Viridiplantae</taxon>
        <taxon>Streptophyta</taxon>
        <taxon>Embryophyta</taxon>
        <taxon>Tracheophyta</taxon>
        <taxon>Spermatophyta</taxon>
        <taxon>Magnoliopsida</taxon>
        <taxon>eudicotyledons</taxon>
        <taxon>Gunneridae</taxon>
        <taxon>Pentapetalae</taxon>
        <taxon>rosids</taxon>
        <taxon>fabids</taxon>
        <taxon>Fabales</taxon>
        <taxon>Fabaceae</taxon>
        <taxon>Cercidoideae</taxon>
        <taxon>Cercideae</taxon>
        <taxon>Bauhiniinae</taxon>
        <taxon>Bauhinia</taxon>
    </lineage>
</organism>
<sequence length="69" mass="7902">MPAEAKHGSENGILILPLNAYYSSDPFIKILHSNPSSLWLLQSLQQFGRYKHSYFMMSISSSNIRDLTR</sequence>
<evidence type="ECO:0000313" key="1">
    <source>
        <dbReference type="EMBL" id="KAI4347680.1"/>
    </source>
</evidence>
<dbReference type="Proteomes" id="UP000828941">
    <property type="component" value="Chromosome 4"/>
</dbReference>
<proteinExistence type="predicted"/>
<protein>
    <submittedName>
        <fullName evidence="1">Uncharacterized protein</fullName>
    </submittedName>
</protein>
<evidence type="ECO:0000313" key="2">
    <source>
        <dbReference type="Proteomes" id="UP000828941"/>
    </source>
</evidence>
<accession>A0ACB9PFZ9</accession>
<keyword evidence="2" id="KW-1185">Reference proteome</keyword>
<dbReference type="EMBL" id="CM039429">
    <property type="protein sequence ID" value="KAI4347680.1"/>
    <property type="molecule type" value="Genomic_DNA"/>
</dbReference>